<gene>
    <name evidence="4" type="primary">LOC136085619</name>
</gene>
<dbReference type="Gene3D" id="3.60.10.10">
    <property type="entry name" value="Endonuclease/exonuclease/phosphatase"/>
    <property type="match status" value="1"/>
</dbReference>
<dbReference type="PANTHER" id="PTHR47510:SF3">
    <property type="entry name" value="ENDO_EXONUCLEASE_PHOSPHATASE DOMAIN-CONTAINING PROTEIN"/>
    <property type="match status" value="1"/>
</dbReference>
<name>A0ABM4CMH4_HYDVU</name>
<feature type="domain" description="Reverse transcriptase" evidence="1">
    <location>
        <begin position="241"/>
        <end position="334"/>
    </location>
</feature>
<proteinExistence type="predicted"/>
<dbReference type="InterPro" id="IPR005135">
    <property type="entry name" value="Endo/exonuclease/phosphatase"/>
</dbReference>
<dbReference type="Proteomes" id="UP001652625">
    <property type="component" value="Chromosome 09"/>
</dbReference>
<feature type="domain" description="Endonuclease/exonuclease/phosphatase" evidence="2">
    <location>
        <begin position="369"/>
        <end position="477"/>
    </location>
</feature>
<protein>
    <submittedName>
        <fullName evidence="4">Histone-lysine N-methyltransferase 1</fullName>
    </submittedName>
</protein>
<dbReference type="CDD" id="cd01650">
    <property type="entry name" value="RT_nLTR_like"/>
    <property type="match status" value="1"/>
</dbReference>
<evidence type="ECO:0000259" key="1">
    <source>
        <dbReference type="Pfam" id="PF00078"/>
    </source>
</evidence>
<dbReference type="InterPro" id="IPR000477">
    <property type="entry name" value="RT_dom"/>
</dbReference>
<dbReference type="SUPFAM" id="SSF56672">
    <property type="entry name" value="DNA/RNA polymerases"/>
    <property type="match status" value="1"/>
</dbReference>
<dbReference type="InterPro" id="IPR043502">
    <property type="entry name" value="DNA/RNA_pol_sf"/>
</dbReference>
<dbReference type="SUPFAM" id="SSF56219">
    <property type="entry name" value="DNase I-like"/>
    <property type="match status" value="1"/>
</dbReference>
<dbReference type="RefSeq" id="XP_065663015.1">
    <property type="nucleotide sequence ID" value="XM_065806943.1"/>
</dbReference>
<reference evidence="4" key="1">
    <citation type="submission" date="2025-08" db="UniProtKB">
        <authorList>
            <consortium name="RefSeq"/>
        </authorList>
    </citation>
    <scope>IDENTIFICATION</scope>
</reference>
<evidence type="ECO:0000313" key="3">
    <source>
        <dbReference type="Proteomes" id="UP001652625"/>
    </source>
</evidence>
<organism evidence="3 4">
    <name type="scientific">Hydra vulgaris</name>
    <name type="common">Hydra</name>
    <name type="synonym">Hydra attenuata</name>
    <dbReference type="NCBI Taxonomy" id="6087"/>
    <lineage>
        <taxon>Eukaryota</taxon>
        <taxon>Metazoa</taxon>
        <taxon>Cnidaria</taxon>
        <taxon>Hydrozoa</taxon>
        <taxon>Hydroidolina</taxon>
        <taxon>Anthoathecata</taxon>
        <taxon>Aplanulata</taxon>
        <taxon>Hydridae</taxon>
        <taxon>Hydra</taxon>
    </lineage>
</organism>
<dbReference type="Pfam" id="PF14529">
    <property type="entry name" value="Exo_endo_phos_2"/>
    <property type="match status" value="1"/>
</dbReference>
<dbReference type="PANTHER" id="PTHR47510">
    <property type="entry name" value="REVERSE TRANSCRIPTASE DOMAIN-CONTAINING PROTEIN"/>
    <property type="match status" value="1"/>
</dbReference>
<dbReference type="GeneID" id="136085619"/>
<keyword evidence="3" id="KW-1185">Reference proteome</keyword>
<sequence>MSEVNIASFNEQLSLLHWNHINFSSEANVVYNSFFRTFYEVYDANFPQYKVNLNKKSLKSPWITEELRKSSQVKIVSQLFESQKKNLKKKYYSNLLEKFKNNAKRTWQILNEITGNQKIKTCNLPKFIKNNDDFLYNPKDIANQINNLFVTIGPNLEKNIPIITNTINDLNLPIISILNNFELSIKEFECAYKMLKINKSIGPDQINGNVFSCSIKQGIFPDQLKIAKVTPIFKGGELSNITNYRPISVLSDFSKIYERILYNKIYDHLSKNKILSTTQYGFKKHNSTEHAVLHLTRNIADSFEKSQFILAVFIDLSKAFDTINHEIFIKKTKKLWNLCLRNDLCVNEIDCESLCIELKSKNTKNIIVNATYRPPSGNLKKYKTHLKSFITAINKTRDHVFLAGDLNIDLKKHASNNNVKNFINTLLQSNLIPTINKPTRVTNNSSRLLDNIVTNNFHNNRLNTGIIKTDLSDHFPTFLVTNNIINNNIPSKTTIFRRQINENSVKQFQNLLRNNVDWNLVLQSNDANNSYDLFLSQFCKQYETAFPEKQIIVNTKIVMTPWMSNG</sequence>
<evidence type="ECO:0000259" key="2">
    <source>
        <dbReference type="Pfam" id="PF14529"/>
    </source>
</evidence>
<dbReference type="InterPro" id="IPR036691">
    <property type="entry name" value="Endo/exonu/phosph_ase_sf"/>
</dbReference>
<accession>A0ABM4CMH4</accession>
<dbReference type="Pfam" id="PF00078">
    <property type="entry name" value="RVT_1"/>
    <property type="match status" value="1"/>
</dbReference>
<evidence type="ECO:0000313" key="4">
    <source>
        <dbReference type="RefSeq" id="XP_065663015.1"/>
    </source>
</evidence>